<dbReference type="EMBL" id="CP031034">
    <property type="protein sequence ID" value="QDZ17754.1"/>
    <property type="molecule type" value="Genomic_DNA"/>
</dbReference>
<name>A0A5B8MCI5_9CHLO</name>
<comment type="similarity">
    <text evidence="1">Belongs to the chalcone isomerase family.</text>
</comment>
<dbReference type="PANTHER" id="PTHR47284:SF3">
    <property type="entry name" value="FATTY-ACID-BINDING PROTEIN 2"/>
    <property type="match status" value="1"/>
</dbReference>
<dbReference type="GO" id="GO:0016872">
    <property type="term" value="F:intramolecular lyase activity"/>
    <property type="evidence" value="ECO:0007669"/>
    <property type="project" value="InterPro"/>
</dbReference>
<dbReference type="InterPro" id="IPR016089">
    <property type="entry name" value="Chalcone_isomerase_bundle_sf"/>
</dbReference>
<dbReference type="Proteomes" id="UP000316726">
    <property type="component" value="Chromosome 1"/>
</dbReference>
<reference evidence="2 3" key="1">
    <citation type="submission" date="2018-07" db="EMBL/GenBank/DDBJ databases">
        <title>The complete nuclear genome of the prasinophyte Chloropicon primus (CCMP1205).</title>
        <authorList>
            <person name="Pombert J.-F."/>
            <person name="Otis C."/>
            <person name="Turmel M."/>
            <person name="Lemieux C."/>
        </authorList>
    </citation>
    <scope>NUCLEOTIDE SEQUENCE [LARGE SCALE GENOMIC DNA]</scope>
    <source>
        <strain evidence="2 3">CCMP1205</strain>
    </source>
</reference>
<proteinExistence type="inferred from homology"/>
<organism evidence="2 3">
    <name type="scientific">Chloropicon primus</name>
    <dbReference type="NCBI Taxonomy" id="1764295"/>
    <lineage>
        <taxon>Eukaryota</taxon>
        <taxon>Viridiplantae</taxon>
        <taxon>Chlorophyta</taxon>
        <taxon>Chloropicophyceae</taxon>
        <taxon>Chloropicales</taxon>
        <taxon>Chloropicaceae</taxon>
        <taxon>Chloropicon</taxon>
    </lineage>
</organism>
<keyword evidence="2" id="KW-0413">Isomerase</keyword>
<dbReference type="OrthoDB" id="18193at2759"/>
<dbReference type="InterPro" id="IPR016088">
    <property type="entry name" value="Chalcone_isomerase_3-sand"/>
</dbReference>
<dbReference type="Gene3D" id="3.50.70.10">
    <property type="match status" value="1"/>
</dbReference>
<accession>A0A5B8MCI5</accession>
<dbReference type="Gene3D" id="1.10.890.20">
    <property type="match status" value="1"/>
</dbReference>
<evidence type="ECO:0000256" key="1">
    <source>
        <dbReference type="ARBA" id="ARBA00007166"/>
    </source>
</evidence>
<keyword evidence="3" id="KW-1185">Reference proteome</keyword>
<evidence type="ECO:0000313" key="2">
    <source>
        <dbReference type="EMBL" id="QDZ17754.1"/>
    </source>
</evidence>
<dbReference type="AlphaFoldDB" id="A0A5B8MCI5"/>
<dbReference type="PANTHER" id="PTHR47284">
    <property type="entry name" value="FATTY-ACID-BINDING PROTEIN 2"/>
    <property type="match status" value="1"/>
</dbReference>
<dbReference type="SUPFAM" id="SSF54626">
    <property type="entry name" value="Chalcone isomerase"/>
    <property type="match status" value="1"/>
</dbReference>
<gene>
    <name evidence="2" type="ORF">A3770_01p02720</name>
</gene>
<evidence type="ECO:0000313" key="3">
    <source>
        <dbReference type="Proteomes" id="UP000316726"/>
    </source>
</evidence>
<protein>
    <submittedName>
        <fullName evidence="2">Chalcone-flavonone isomerase</fullName>
    </submittedName>
</protein>
<dbReference type="InterPro" id="IPR036298">
    <property type="entry name" value="Chalcone_isomerase_sf"/>
</dbReference>
<sequence>MSFLKKKYSLTTALAEKLRLTSLSSSGSKKGSVYAEEYVSDEEASARDSLSPSADEDAKFKREAKTKARYPVELDLSEVDGRLGTPLSFVGAGLRSETFMTVEFWIYTIGLYVEPSKTFSALGKYAGCEAGTLHGNRDFCEDLIAMKDVTRVLRFVITLPGLKAGIVVSQFDKVLLPKMKKKGKEDNYRFIMENMGKAKFKKGTKMLLTLGGDGTVTCICDGEVLGSVTCQTLCRSIMEIYVGDSPVSEDIKEKICNGLHATVLQEEKKGEEE</sequence>